<evidence type="ECO:0000313" key="1">
    <source>
        <dbReference type="EMBL" id="KKM67666.1"/>
    </source>
</evidence>
<organism evidence="1">
    <name type="scientific">marine sediment metagenome</name>
    <dbReference type="NCBI Taxonomy" id="412755"/>
    <lineage>
        <taxon>unclassified sequences</taxon>
        <taxon>metagenomes</taxon>
        <taxon>ecological metagenomes</taxon>
    </lineage>
</organism>
<dbReference type="AlphaFoldDB" id="A0A0F9JYV4"/>
<sequence length="59" mass="7002">MQNYFSLEIKAHSFISTGKLSKQKIKIHIMIQSSHQHWILHPLLFFSLNKVSFVSYQLK</sequence>
<gene>
    <name evidence="1" type="ORF">LCGC14_1468810</name>
</gene>
<comment type="caution">
    <text evidence="1">The sequence shown here is derived from an EMBL/GenBank/DDBJ whole genome shotgun (WGS) entry which is preliminary data.</text>
</comment>
<accession>A0A0F9JYV4</accession>
<reference evidence="1" key="1">
    <citation type="journal article" date="2015" name="Nature">
        <title>Complex archaea that bridge the gap between prokaryotes and eukaryotes.</title>
        <authorList>
            <person name="Spang A."/>
            <person name="Saw J.H."/>
            <person name="Jorgensen S.L."/>
            <person name="Zaremba-Niedzwiedzka K."/>
            <person name="Martijn J."/>
            <person name="Lind A.E."/>
            <person name="van Eijk R."/>
            <person name="Schleper C."/>
            <person name="Guy L."/>
            <person name="Ettema T.J."/>
        </authorList>
    </citation>
    <scope>NUCLEOTIDE SEQUENCE</scope>
</reference>
<dbReference type="EMBL" id="LAZR01010308">
    <property type="protein sequence ID" value="KKM67666.1"/>
    <property type="molecule type" value="Genomic_DNA"/>
</dbReference>
<name>A0A0F9JYV4_9ZZZZ</name>
<proteinExistence type="predicted"/>
<protein>
    <submittedName>
        <fullName evidence="1">Uncharacterized protein</fullName>
    </submittedName>
</protein>